<organism evidence="2 3">
    <name type="scientific">Ganoderma sinense ZZ0214-1</name>
    <dbReference type="NCBI Taxonomy" id="1077348"/>
    <lineage>
        <taxon>Eukaryota</taxon>
        <taxon>Fungi</taxon>
        <taxon>Dikarya</taxon>
        <taxon>Basidiomycota</taxon>
        <taxon>Agaricomycotina</taxon>
        <taxon>Agaricomycetes</taxon>
        <taxon>Polyporales</taxon>
        <taxon>Polyporaceae</taxon>
        <taxon>Ganoderma</taxon>
    </lineage>
</organism>
<dbReference type="Proteomes" id="UP000230002">
    <property type="component" value="Unassembled WGS sequence"/>
</dbReference>
<dbReference type="AlphaFoldDB" id="A0A2G8RZB8"/>
<keyword evidence="3" id="KW-1185">Reference proteome</keyword>
<evidence type="ECO:0000313" key="2">
    <source>
        <dbReference type="EMBL" id="PIL26862.1"/>
    </source>
</evidence>
<gene>
    <name evidence="2" type="ORF">GSI_11042</name>
</gene>
<dbReference type="EMBL" id="AYKW01000035">
    <property type="protein sequence ID" value="PIL26862.1"/>
    <property type="molecule type" value="Genomic_DNA"/>
</dbReference>
<accession>A0A2G8RZB8</accession>
<protein>
    <recommendedName>
        <fullName evidence="4">HNH nuclease domain-containing protein</fullName>
    </recommendedName>
</protein>
<evidence type="ECO:0008006" key="4">
    <source>
        <dbReference type="Google" id="ProtNLM"/>
    </source>
</evidence>
<sequence length="342" mass="36521">MSESTNPASTLLLPPTPLPPNPYSPTTHPAWHAAFNACLPLAECAGTWADLSPGLAAAADTSGAAVDTMLALQTSPEVAGRTLGHALLRAPHDVARDCVAREITGCEGDAELLAGLAHVFIFGLARIFLNPAGLTPMDESPRYADQRTGVLPPGVTPKRLTKKAGPGWACLEVMHIVSQPLSRPCFEAMGGMTDRAQYKLQWASFPATILARLAGVEVRDVLPDLDIHHPANALMADSAPHTTFKQLELWLTPSLDDEGNVLANTYDTHFQHPFLAPMIGLPPQICLRHGTTPDGVDVPAPSRTLLEIHAWCAEVAHLSGAAAVLKRFYGEGGVLDQWSRNN</sequence>
<dbReference type="OrthoDB" id="5275057at2759"/>
<evidence type="ECO:0000313" key="3">
    <source>
        <dbReference type="Proteomes" id="UP000230002"/>
    </source>
</evidence>
<dbReference type="STRING" id="1077348.A0A2G8RZB8"/>
<name>A0A2G8RZB8_9APHY</name>
<feature type="compositionally biased region" description="Low complexity" evidence="1">
    <location>
        <begin position="1"/>
        <end position="13"/>
    </location>
</feature>
<proteinExistence type="predicted"/>
<feature type="region of interest" description="Disordered" evidence="1">
    <location>
        <begin position="1"/>
        <end position="21"/>
    </location>
</feature>
<reference evidence="2 3" key="1">
    <citation type="journal article" date="2015" name="Sci. Rep.">
        <title>Chromosome-level genome map provides insights into diverse defense mechanisms in the medicinal fungus Ganoderma sinense.</title>
        <authorList>
            <person name="Zhu Y."/>
            <person name="Xu J."/>
            <person name="Sun C."/>
            <person name="Zhou S."/>
            <person name="Xu H."/>
            <person name="Nelson D.R."/>
            <person name="Qian J."/>
            <person name="Song J."/>
            <person name="Luo H."/>
            <person name="Xiang L."/>
            <person name="Li Y."/>
            <person name="Xu Z."/>
            <person name="Ji A."/>
            <person name="Wang L."/>
            <person name="Lu S."/>
            <person name="Hayward A."/>
            <person name="Sun W."/>
            <person name="Li X."/>
            <person name="Schwartz D.C."/>
            <person name="Wang Y."/>
            <person name="Chen S."/>
        </authorList>
    </citation>
    <scope>NUCLEOTIDE SEQUENCE [LARGE SCALE GENOMIC DNA]</scope>
    <source>
        <strain evidence="2 3">ZZ0214-1</strain>
    </source>
</reference>
<evidence type="ECO:0000256" key="1">
    <source>
        <dbReference type="SAM" id="MobiDB-lite"/>
    </source>
</evidence>
<comment type="caution">
    <text evidence="2">The sequence shown here is derived from an EMBL/GenBank/DDBJ whole genome shotgun (WGS) entry which is preliminary data.</text>
</comment>